<dbReference type="Gene3D" id="3.30.40.10">
    <property type="entry name" value="Zinc/RING finger domain, C3HC4 (zinc finger)"/>
    <property type="match status" value="1"/>
</dbReference>
<dbReference type="GO" id="GO:0005669">
    <property type="term" value="C:transcription factor TFIID complex"/>
    <property type="evidence" value="ECO:0007669"/>
    <property type="project" value="InterPro"/>
</dbReference>
<dbReference type="EMBL" id="LUGH01000694">
    <property type="protein sequence ID" value="OBZ83255.1"/>
    <property type="molecule type" value="Genomic_DNA"/>
</dbReference>
<keyword evidence="2" id="KW-0479">Metal-binding</keyword>
<keyword evidence="4" id="KW-0862">Zinc</keyword>
<name>A0A1C7N289_9FUNG</name>
<dbReference type="InterPro" id="IPR019787">
    <property type="entry name" value="Znf_PHD-finger"/>
</dbReference>
<dbReference type="SMART" id="SM00576">
    <property type="entry name" value="BTP"/>
    <property type="match status" value="1"/>
</dbReference>
<feature type="compositionally biased region" description="Polar residues" evidence="10">
    <location>
        <begin position="483"/>
        <end position="496"/>
    </location>
</feature>
<feature type="compositionally biased region" description="Low complexity" evidence="10">
    <location>
        <begin position="497"/>
        <end position="539"/>
    </location>
</feature>
<evidence type="ECO:0000256" key="8">
    <source>
        <dbReference type="PROSITE-ProRule" id="PRU00146"/>
    </source>
</evidence>
<dbReference type="PROSITE" id="PS01359">
    <property type="entry name" value="ZF_PHD_1"/>
    <property type="match status" value="1"/>
</dbReference>
<evidence type="ECO:0000256" key="10">
    <source>
        <dbReference type="SAM" id="MobiDB-lite"/>
    </source>
</evidence>
<evidence type="ECO:0000256" key="2">
    <source>
        <dbReference type="ARBA" id="ARBA00022723"/>
    </source>
</evidence>
<evidence type="ECO:0000259" key="11">
    <source>
        <dbReference type="PROSITE" id="PS50016"/>
    </source>
</evidence>
<dbReference type="InterPro" id="IPR009072">
    <property type="entry name" value="Histone-fold"/>
</dbReference>
<dbReference type="InterPro" id="IPR019786">
    <property type="entry name" value="Zinc_finger_PHD-type_CS"/>
</dbReference>
<keyword evidence="9" id="KW-0175">Coiled coil</keyword>
<proteinExistence type="predicted"/>
<evidence type="ECO:0000313" key="13">
    <source>
        <dbReference type="Proteomes" id="UP000093000"/>
    </source>
</evidence>
<dbReference type="InterPro" id="IPR001965">
    <property type="entry name" value="Znf_PHD"/>
</dbReference>
<organism evidence="12 13">
    <name type="scientific">Choanephora cucurbitarum</name>
    <dbReference type="NCBI Taxonomy" id="101091"/>
    <lineage>
        <taxon>Eukaryota</taxon>
        <taxon>Fungi</taxon>
        <taxon>Fungi incertae sedis</taxon>
        <taxon>Mucoromycota</taxon>
        <taxon>Mucoromycotina</taxon>
        <taxon>Mucoromycetes</taxon>
        <taxon>Mucorales</taxon>
        <taxon>Mucorineae</taxon>
        <taxon>Choanephoraceae</taxon>
        <taxon>Choanephoroideae</taxon>
        <taxon>Choanephora</taxon>
    </lineage>
</organism>
<evidence type="ECO:0000256" key="3">
    <source>
        <dbReference type="ARBA" id="ARBA00022771"/>
    </source>
</evidence>
<dbReference type="InterPro" id="IPR037818">
    <property type="entry name" value="TAF8"/>
</dbReference>
<dbReference type="OrthoDB" id="436852at2759"/>
<comment type="caution">
    <text evidence="12">The sequence shown here is derived from an EMBL/GenBank/DDBJ whole genome shotgun (WGS) entry which is preliminary data.</text>
</comment>
<comment type="subcellular location">
    <subcellularLocation>
        <location evidence="1">Nucleus</location>
    </subcellularLocation>
</comment>
<keyword evidence="3 8" id="KW-0863">Zinc-finger</keyword>
<feature type="region of interest" description="Disordered" evidence="10">
    <location>
        <begin position="471"/>
        <end position="662"/>
    </location>
</feature>
<feature type="domain" description="PHD-type" evidence="11">
    <location>
        <begin position="669"/>
        <end position="719"/>
    </location>
</feature>
<dbReference type="CDD" id="cd00076">
    <property type="entry name" value="HFD_SF"/>
    <property type="match status" value="1"/>
</dbReference>
<dbReference type="SMART" id="SM00249">
    <property type="entry name" value="PHD"/>
    <property type="match status" value="1"/>
</dbReference>
<dbReference type="GO" id="GO:0008270">
    <property type="term" value="F:zinc ion binding"/>
    <property type="evidence" value="ECO:0007669"/>
    <property type="project" value="UniProtKB-KW"/>
</dbReference>
<evidence type="ECO:0000256" key="1">
    <source>
        <dbReference type="ARBA" id="ARBA00004123"/>
    </source>
</evidence>
<dbReference type="Proteomes" id="UP000093000">
    <property type="component" value="Unassembled WGS sequence"/>
</dbReference>
<evidence type="ECO:0000256" key="5">
    <source>
        <dbReference type="ARBA" id="ARBA00023015"/>
    </source>
</evidence>
<reference evidence="12 13" key="1">
    <citation type="submission" date="2016-03" db="EMBL/GenBank/DDBJ databases">
        <title>Choanephora cucurbitarum.</title>
        <authorList>
            <person name="Min B."/>
            <person name="Park H."/>
            <person name="Park J.-H."/>
            <person name="Shin H.-D."/>
            <person name="Choi I.-G."/>
        </authorList>
    </citation>
    <scope>NUCLEOTIDE SEQUENCE [LARGE SCALE GENOMIC DNA]</scope>
    <source>
        <strain evidence="12 13">KUS-F28377</strain>
    </source>
</reference>
<evidence type="ECO:0000313" key="12">
    <source>
        <dbReference type="EMBL" id="OBZ83255.1"/>
    </source>
</evidence>
<evidence type="ECO:0000256" key="9">
    <source>
        <dbReference type="SAM" id="Coils"/>
    </source>
</evidence>
<evidence type="ECO:0000256" key="4">
    <source>
        <dbReference type="ARBA" id="ARBA00022833"/>
    </source>
</evidence>
<dbReference type="SUPFAM" id="SSF57903">
    <property type="entry name" value="FYVE/PHD zinc finger"/>
    <property type="match status" value="1"/>
</dbReference>
<sequence length="720" mass="79109">MTDNVCFSLLKTATQQIIQSAGFEAANSRSIDALADVFGRYIELLGCTASAYANLNGRTMSNSRDVMEALTEVAIDPDNLKIWLEEEGKSLSPCWSAQSDPGRLLQDVVSGGMPHYEDMIEYMFGHVQPFELPSDEPLPDSPSEPKQHDLPDYIPGYFPPFPETKDDTVMEEAELLEKQQKEQQELQLQLQKKKKDLPLPVIVKHRKKPIENPFTHIIPFDESNLASAEKSEIEDEKPLSLSFDHTAPKRLTEHDQEEHIRLLKRYKTTVEPLKRALGQLDVPHYKLAEGLKPHEKEALFRAQTQDAATPGSYMFNKDNGVFDEIVLRMAEPLISSKLTAPNLSFDVAIANPSTTAPATPSTSAPHPMLDYIPGSPDSKLMSRSMLAALAGVSKKGKQPFGKLGKSMSSHTISKHSVDINAIKTGESKYLMKKKRMLAEQQAMEERQRMLEQQLKENPHLTMAELEALHPPVNSLPMAPPPSTSDNISQSSKSIPNSTIHTTPNTTTITNTTTTTPTTTTASATPTTNAPPSSSTSSSSLPPPPSSGPISLSSLSSSTPSHHEKKPKKPTPKLTLNFPQTSSSTLDDHHSNTSSPSTPKIRFKIKPPNQTTESSATANTTITHTSPVTKPAKIVKPPTPAKPTESPISYQKPSLLPPHTNSGGGGYSEEIRCICENPTVDYGTFMIACDRCSVWFHGSCVGIAESDQVEEWYCKRCRRSM</sequence>
<dbReference type="Gene3D" id="1.10.20.10">
    <property type="entry name" value="Histone, subunit A"/>
    <property type="match status" value="1"/>
</dbReference>
<keyword evidence="6" id="KW-0804">Transcription</keyword>
<keyword evidence="7" id="KW-0539">Nucleus</keyword>
<dbReference type="PANTHER" id="PTHR46338:SF1">
    <property type="entry name" value="TRANSCRIPTION INITIATION FACTOR TFIID SUBUNIT 8"/>
    <property type="match status" value="1"/>
</dbReference>
<feature type="coiled-coil region" evidence="9">
    <location>
        <begin position="169"/>
        <end position="196"/>
    </location>
</feature>
<dbReference type="InterPro" id="IPR011011">
    <property type="entry name" value="Znf_FYVE_PHD"/>
</dbReference>
<dbReference type="AlphaFoldDB" id="A0A1C7N289"/>
<keyword evidence="13" id="KW-1185">Reference proteome</keyword>
<dbReference type="PANTHER" id="PTHR46338">
    <property type="entry name" value="TRANSCRIPTION INITIATION FACTOR TFIID SUBUNIT 8"/>
    <property type="match status" value="1"/>
</dbReference>
<dbReference type="Pfam" id="PF00628">
    <property type="entry name" value="PHD"/>
    <property type="match status" value="1"/>
</dbReference>
<feature type="compositionally biased region" description="Low complexity" evidence="10">
    <location>
        <begin position="547"/>
        <end position="559"/>
    </location>
</feature>
<evidence type="ECO:0000256" key="7">
    <source>
        <dbReference type="ARBA" id="ARBA00023242"/>
    </source>
</evidence>
<gene>
    <name evidence="12" type="ORF">A0J61_08692</name>
</gene>
<dbReference type="InterPro" id="IPR013083">
    <property type="entry name" value="Znf_RING/FYVE/PHD"/>
</dbReference>
<evidence type="ECO:0000256" key="6">
    <source>
        <dbReference type="ARBA" id="ARBA00023163"/>
    </source>
</evidence>
<dbReference type="Pfam" id="PF07524">
    <property type="entry name" value="Bromo_TP"/>
    <property type="match status" value="1"/>
</dbReference>
<accession>A0A1C7N289</accession>
<feature type="compositionally biased region" description="Polar residues" evidence="10">
    <location>
        <begin position="607"/>
        <end position="627"/>
    </location>
</feature>
<dbReference type="STRING" id="101091.A0A1C7N289"/>
<dbReference type="GO" id="GO:0046982">
    <property type="term" value="F:protein heterodimerization activity"/>
    <property type="evidence" value="ECO:0007669"/>
    <property type="project" value="InterPro"/>
</dbReference>
<keyword evidence="5" id="KW-0805">Transcription regulation</keyword>
<dbReference type="PROSITE" id="PS50016">
    <property type="entry name" value="ZF_PHD_2"/>
    <property type="match status" value="1"/>
</dbReference>
<dbReference type="InterPro" id="IPR006565">
    <property type="entry name" value="BTP"/>
</dbReference>
<protein>
    <recommendedName>
        <fullName evidence="11">PHD-type domain-containing protein</fullName>
    </recommendedName>
</protein>
<dbReference type="InParanoid" id="A0A1C7N289"/>